<keyword evidence="3" id="KW-0255">Endonuclease</keyword>
<organism evidence="3 4">
    <name type="scientific">Endozoicomonas euniceicola</name>
    <dbReference type="NCBI Taxonomy" id="1234143"/>
    <lineage>
        <taxon>Bacteria</taxon>
        <taxon>Pseudomonadati</taxon>
        <taxon>Pseudomonadota</taxon>
        <taxon>Gammaproteobacteria</taxon>
        <taxon>Oceanospirillales</taxon>
        <taxon>Endozoicomonadaceae</taxon>
        <taxon>Endozoicomonas</taxon>
    </lineage>
</organism>
<dbReference type="InterPro" id="IPR014832">
    <property type="entry name" value="TnsA_C"/>
</dbReference>
<feature type="domain" description="TnsA endonuclease N-terminal" evidence="2">
    <location>
        <begin position="74"/>
        <end position="168"/>
    </location>
</feature>
<dbReference type="GO" id="GO:0004519">
    <property type="term" value="F:endonuclease activity"/>
    <property type="evidence" value="ECO:0007669"/>
    <property type="project" value="UniProtKB-KW"/>
</dbReference>
<dbReference type="RefSeq" id="WP_262598585.1">
    <property type="nucleotide sequence ID" value="NZ_CP103300.1"/>
</dbReference>
<dbReference type="Gene3D" id="3.40.1350.10">
    <property type="match status" value="1"/>
</dbReference>
<gene>
    <name evidence="3" type="ORF">NX720_26410</name>
</gene>
<dbReference type="SUPFAM" id="SSF52980">
    <property type="entry name" value="Restriction endonuclease-like"/>
    <property type="match status" value="1"/>
</dbReference>
<dbReference type="Proteomes" id="UP001163255">
    <property type="component" value="Chromosome"/>
</dbReference>
<name>A0ABY6GW14_9GAMM</name>
<sequence>MIIKTETEGMIQKKFDEGRGQGFGADYLPWLFASDISNTISYRIRVKGRHNRVYHLASRYELWLFLMLEKNRWVTDIREQFPLDRSLTLPIAKATGIAHPGHSLESKVAQVMTVDFIVTVDYGTGYQKDIAIPFIDSKNLLTERELELLEIARIYCLERNYGFKIVTELDIDRNLVDGMHWSFSKWNFENDEWAKENLVSASMTVKSMLKAYYAKPISIRDFCNHINTIEKWPVGNSLSVFRYLLATRELDYDYFSKPINENTKISEIEIVSEK</sequence>
<evidence type="ECO:0000313" key="3">
    <source>
        <dbReference type="EMBL" id="UYM16286.1"/>
    </source>
</evidence>
<dbReference type="InterPro" id="IPR036388">
    <property type="entry name" value="WH-like_DNA-bd_sf"/>
</dbReference>
<dbReference type="InterPro" id="IPR014833">
    <property type="entry name" value="TnsA_N"/>
</dbReference>
<accession>A0ABY6GW14</accession>
<dbReference type="InterPro" id="IPR011856">
    <property type="entry name" value="tRNA_endonuc-like_dom_sf"/>
</dbReference>
<keyword evidence="3" id="KW-0378">Hydrolase</keyword>
<keyword evidence="3" id="KW-0540">Nuclease</keyword>
<evidence type="ECO:0000259" key="1">
    <source>
        <dbReference type="Pfam" id="PF08721"/>
    </source>
</evidence>
<dbReference type="InterPro" id="IPR011335">
    <property type="entry name" value="Restrct_endonuc-II-like"/>
</dbReference>
<proteinExistence type="predicted"/>
<reference evidence="3" key="1">
    <citation type="submission" date="2022-10" db="EMBL/GenBank/DDBJ databases">
        <title>Completed Genome Sequence of two octocoral isolated bacterium, Endozoicomonas euniceicola EF212T and Endozoicomonas gorgoniicola PS125T.</title>
        <authorList>
            <person name="Chiou Y.-J."/>
            <person name="Chen Y.-H."/>
        </authorList>
    </citation>
    <scope>NUCLEOTIDE SEQUENCE</scope>
    <source>
        <strain evidence="3">EF212</strain>
    </source>
</reference>
<protein>
    <submittedName>
        <fullName evidence="3">TnsA endonuclease N-terminal domain-containing protein</fullName>
    </submittedName>
</protein>
<feature type="domain" description="TnsA endonuclease C-terminal" evidence="1">
    <location>
        <begin position="176"/>
        <end position="253"/>
    </location>
</feature>
<evidence type="ECO:0000259" key="2">
    <source>
        <dbReference type="Pfam" id="PF08722"/>
    </source>
</evidence>
<dbReference type="EMBL" id="CP103300">
    <property type="protein sequence ID" value="UYM16286.1"/>
    <property type="molecule type" value="Genomic_DNA"/>
</dbReference>
<dbReference type="Gene3D" id="1.10.10.10">
    <property type="entry name" value="Winged helix-like DNA-binding domain superfamily/Winged helix DNA-binding domain"/>
    <property type="match status" value="1"/>
</dbReference>
<dbReference type="Pfam" id="PF08721">
    <property type="entry name" value="Tn7_Tnp_TnsA_C"/>
    <property type="match status" value="1"/>
</dbReference>
<evidence type="ECO:0000313" key="4">
    <source>
        <dbReference type="Proteomes" id="UP001163255"/>
    </source>
</evidence>
<keyword evidence="4" id="KW-1185">Reference proteome</keyword>
<dbReference type="Pfam" id="PF08722">
    <property type="entry name" value="Tn7_TnsA-like_N"/>
    <property type="match status" value="1"/>
</dbReference>